<dbReference type="Proteomes" id="UP000664277">
    <property type="component" value="Unassembled WGS sequence"/>
</dbReference>
<evidence type="ECO:0000313" key="2">
    <source>
        <dbReference type="Proteomes" id="UP000664277"/>
    </source>
</evidence>
<organism evidence="1 2">
    <name type="scientific">Candidatus Obscuribacter phosphatis</name>
    <dbReference type="NCBI Taxonomy" id="1906157"/>
    <lineage>
        <taxon>Bacteria</taxon>
        <taxon>Bacillati</taxon>
        <taxon>Candidatus Melainabacteria</taxon>
        <taxon>Candidatus Obscuribacterales</taxon>
        <taxon>Candidatus Obscuribacteraceae</taxon>
        <taxon>Candidatus Obscuribacter</taxon>
    </lineage>
</organism>
<protein>
    <submittedName>
        <fullName evidence="1">Uncharacterized protein</fullName>
    </submittedName>
</protein>
<sequence length="74" mass="7882">MNSCQITGTEAAAYEDRDKNALQKLMNAAYCGRSANALDSSKNSSINSTINQMLSGFGIDLGMQSSNEIVFAVL</sequence>
<name>A0A8J7PA04_9BACT</name>
<evidence type="ECO:0000313" key="1">
    <source>
        <dbReference type="EMBL" id="MBN8662101.1"/>
    </source>
</evidence>
<accession>A0A8J7PA04</accession>
<gene>
    <name evidence="1" type="ORF">J0M35_17165</name>
</gene>
<proteinExistence type="predicted"/>
<dbReference type="AlphaFoldDB" id="A0A8J7PA04"/>
<comment type="caution">
    <text evidence="1">The sequence shown here is derived from an EMBL/GenBank/DDBJ whole genome shotgun (WGS) entry which is preliminary data.</text>
</comment>
<reference evidence="1" key="1">
    <citation type="submission" date="2021-02" db="EMBL/GenBank/DDBJ databases">
        <title>Genome-Resolved Metagenomics of a Microbial Community Performing Photosynthetic Biological Nutrient Removal.</title>
        <authorList>
            <person name="Mcdaniel E.A."/>
        </authorList>
    </citation>
    <scope>NUCLEOTIDE SEQUENCE</scope>
    <source>
        <strain evidence="1">UWPOB_OBS1</strain>
    </source>
</reference>
<dbReference type="EMBL" id="JAFLCK010000031">
    <property type="protein sequence ID" value="MBN8662101.1"/>
    <property type="molecule type" value="Genomic_DNA"/>
</dbReference>